<protein>
    <submittedName>
        <fullName evidence="5">UDP-N-acetyl-D-mannosamine dehydrogenase</fullName>
        <ecNumber evidence="5">1.1.1.336</ecNumber>
    </submittedName>
</protein>
<dbReference type="GO" id="GO:0089714">
    <property type="term" value="F:UDP-N-acetyl-D-mannosamine dehydrogenase activity"/>
    <property type="evidence" value="ECO:0007669"/>
    <property type="project" value="UniProtKB-EC"/>
</dbReference>
<keyword evidence="6" id="KW-1185">Reference proteome</keyword>
<dbReference type="Gene3D" id="3.40.50.720">
    <property type="entry name" value="NAD(P)-binding Rossmann-like Domain"/>
    <property type="match status" value="2"/>
</dbReference>
<dbReference type="NCBIfam" id="NF008286">
    <property type="entry name" value="PRK11064.1"/>
    <property type="match status" value="1"/>
</dbReference>
<dbReference type="Pfam" id="PF03721">
    <property type="entry name" value="UDPG_MGDP_dh_N"/>
    <property type="match status" value="1"/>
</dbReference>
<dbReference type="SMART" id="SM00984">
    <property type="entry name" value="UDPG_MGDP_dh_C"/>
    <property type="match status" value="1"/>
</dbReference>
<dbReference type="RefSeq" id="WP_152204588.1">
    <property type="nucleotide sequence ID" value="NZ_VUKF01000061.1"/>
</dbReference>
<dbReference type="OrthoDB" id="5193947at2"/>
<dbReference type="InterPro" id="IPR036291">
    <property type="entry name" value="NAD(P)-bd_dom_sf"/>
</dbReference>
<dbReference type="Proteomes" id="UP000451860">
    <property type="component" value="Unassembled WGS sequence"/>
</dbReference>
<dbReference type="AlphaFoldDB" id="A0A7J5URA1"/>
<dbReference type="PIRSF" id="PIRSF500136">
    <property type="entry name" value="UDP_ManNAc_DH"/>
    <property type="match status" value="1"/>
</dbReference>
<gene>
    <name evidence="5" type="primary">wecC</name>
    <name evidence="5" type="ORF">GB883_06640</name>
</gene>
<dbReference type="InterPro" id="IPR001732">
    <property type="entry name" value="UDP-Glc/GDP-Man_DH_N"/>
</dbReference>
<dbReference type="SUPFAM" id="SSF48179">
    <property type="entry name" value="6-phosphogluconate dehydrogenase C-terminal domain-like"/>
    <property type="match status" value="1"/>
</dbReference>
<dbReference type="PANTHER" id="PTHR43491:SF1">
    <property type="entry name" value="UDP-N-ACETYL-D-MANNOSAMINE DEHYDROGENASE"/>
    <property type="match status" value="1"/>
</dbReference>
<proteinExistence type="inferred from homology"/>
<evidence type="ECO:0000313" key="6">
    <source>
        <dbReference type="Proteomes" id="UP000451860"/>
    </source>
</evidence>
<evidence type="ECO:0000259" key="4">
    <source>
        <dbReference type="SMART" id="SM00984"/>
    </source>
</evidence>
<evidence type="ECO:0000256" key="1">
    <source>
        <dbReference type="ARBA" id="ARBA00023002"/>
    </source>
</evidence>
<dbReference type="InterPro" id="IPR014027">
    <property type="entry name" value="UDP-Glc/GDP-Man_DH_C"/>
</dbReference>
<dbReference type="GO" id="GO:0016628">
    <property type="term" value="F:oxidoreductase activity, acting on the CH-CH group of donors, NAD or NADP as acceptor"/>
    <property type="evidence" value="ECO:0007669"/>
    <property type="project" value="InterPro"/>
</dbReference>
<evidence type="ECO:0000256" key="3">
    <source>
        <dbReference type="PIRNR" id="PIRNR000124"/>
    </source>
</evidence>
<evidence type="ECO:0000256" key="2">
    <source>
        <dbReference type="ARBA" id="ARBA00023027"/>
    </source>
</evidence>
<dbReference type="InterPro" id="IPR017476">
    <property type="entry name" value="UDP-Glc/GDP-Man"/>
</dbReference>
<dbReference type="EC" id="1.1.1.336" evidence="5"/>
<accession>A0A7J5URA1</accession>
<dbReference type="NCBIfam" id="TIGR03026">
    <property type="entry name" value="NDP-sugDHase"/>
    <property type="match status" value="1"/>
</dbReference>
<sequence length="418" mass="44969">MSDKFDGRVAVIGLGYIGLPTAVVLATRGVEVVGVDVNVATVEAVSEGRLPFVEPDLAAAVSGAVAMGNLTATLETPESDAFIIAVPTPFNTDHTADLSFVRAAVEQVAPRLRGGEVIVLESTSPPGTTAQVSQWLAQLRPDLTLPHEVEGVPDIHVAHCPERVLPGRIMIEMVTNDRVIGGITRRCAERAAEIYRVFCQGKLLLSDAASAEMAKLVENAYRDVNIAFANELSVIGDALHLDVWEVIRLANHHPRVNILSPGPGVGGHCIAVDPWFIVGAAPELARLVRTAREINDGKPHHVAEQVINTAGRFRTPTIACLGMAYKANIDDLRESPAVEVIETLADALPEVDIAVAEPYVNSLPDKLAQHRNITLERTAAAVDRADIVVVLVDHDQFRSLNRSLLAGKVVYDTRGVWR</sequence>
<dbReference type="InterPro" id="IPR008927">
    <property type="entry name" value="6-PGluconate_DH-like_C_sf"/>
</dbReference>
<dbReference type="PANTHER" id="PTHR43491">
    <property type="entry name" value="UDP-N-ACETYL-D-MANNOSAMINE DEHYDROGENASE"/>
    <property type="match status" value="1"/>
</dbReference>
<comment type="caution">
    <text evidence="5">The sequence shown here is derived from an EMBL/GenBank/DDBJ whole genome shotgun (WGS) entry which is preliminary data.</text>
</comment>
<keyword evidence="1 5" id="KW-0560">Oxidoreductase</keyword>
<dbReference type="InterPro" id="IPR036220">
    <property type="entry name" value="UDP-Glc/GDP-Man_DH_C_sf"/>
</dbReference>
<dbReference type="EMBL" id="WHJE01000020">
    <property type="protein sequence ID" value="KAE8764879.1"/>
    <property type="molecule type" value="Genomic_DNA"/>
</dbReference>
<dbReference type="PIRSF" id="PIRSF000124">
    <property type="entry name" value="UDPglc_GDPman_dh"/>
    <property type="match status" value="1"/>
</dbReference>
<dbReference type="SUPFAM" id="SSF52413">
    <property type="entry name" value="UDP-glucose/GDP-mannose dehydrogenase C-terminal domain"/>
    <property type="match status" value="1"/>
</dbReference>
<reference evidence="5 6" key="1">
    <citation type="submission" date="2019-10" db="EMBL/GenBank/DDBJ databases">
        <title>Georgenia wutianyii sp. nov. and Georgenia yuyongxinii sp. nov. isolated from plateau pika (Ochotona curzoniae) in the Qinghai-Tibet plateau of China.</title>
        <authorList>
            <person name="Tian Z."/>
        </authorList>
    </citation>
    <scope>NUCLEOTIDE SEQUENCE [LARGE SCALE GENOMIC DNA]</scope>
    <source>
        <strain evidence="5 6">DSM 21501</strain>
    </source>
</reference>
<dbReference type="SUPFAM" id="SSF51735">
    <property type="entry name" value="NAD(P)-binding Rossmann-fold domains"/>
    <property type="match status" value="1"/>
</dbReference>
<dbReference type="InterPro" id="IPR028359">
    <property type="entry name" value="UDP_ManNAc/GlcNAc_DH"/>
</dbReference>
<evidence type="ECO:0000313" key="5">
    <source>
        <dbReference type="EMBL" id="KAE8764879.1"/>
    </source>
</evidence>
<name>A0A7J5URA1_9MICO</name>
<dbReference type="GO" id="GO:0000271">
    <property type="term" value="P:polysaccharide biosynthetic process"/>
    <property type="evidence" value="ECO:0007669"/>
    <property type="project" value="InterPro"/>
</dbReference>
<comment type="similarity">
    <text evidence="3">Belongs to the UDP-glucose/GDP-mannose dehydrogenase family.</text>
</comment>
<dbReference type="Pfam" id="PF03720">
    <property type="entry name" value="UDPG_MGDP_dh_C"/>
    <property type="match status" value="1"/>
</dbReference>
<keyword evidence="2" id="KW-0520">NAD</keyword>
<dbReference type="GO" id="GO:0051287">
    <property type="term" value="F:NAD binding"/>
    <property type="evidence" value="ECO:0007669"/>
    <property type="project" value="InterPro"/>
</dbReference>
<organism evidence="5 6">
    <name type="scientific">Georgenia thermotolerans</name>
    <dbReference type="NCBI Taxonomy" id="527326"/>
    <lineage>
        <taxon>Bacteria</taxon>
        <taxon>Bacillati</taxon>
        <taxon>Actinomycetota</taxon>
        <taxon>Actinomycetes</taxon>
        <taxon>Micrococcales</taxon>
        <taxon>Bogoriellaceae</taxon>
        <taxon>Georgenia</taxon>
    </lineage>
</organism>
<feature type="domain" description="UDP-glucose/GDP-mannose dehydrogenase C-terminal" evidence="4">
    <location>
        <begin position="319"/>
        <end position="418"/>
    </location>
</feature>
<dbReference type="Pfam" id="PF00984">
    <property type="entry name" value="UDPG_MGDP_dh"/>
    <property type="match status" value="1"/>
</dbReference>
<dbReference type="InterPro" id="IPR014026">
    <property type="entry name" value="UDP-Glc/GDP-Man_DH_dimer"/>
</dbReference>